<proteinExistence type="predicted"/>
<keyword evidence="2" id="KW-1185">Reference proteome</keyword>
<organism evidence="1 2">
    <name type="scientific">Pseudomonas taiwanensis</name>
    <dbReference type="NCBI Taxonomy" id="470150"/>
    <lineage>
        <taxon>Bacteria</taxon>
        <taxon>Pseudomonadati</taxon>
        <taxon>Pseudomonadota</taxon>
        <taxon>Gammaproteobacteria</taxon>
        <taxon>Pseudomonadales</taxon>
        <taxon>Pseudomonadaceae</taxon>
        <taxon>Pseudomonas</taxon>
    </lineage>
</organism>
<dbReference type="RefSeq" id="WP_186598725.1">
    <property type="nucleotide sequence ID" value="NZ_JABWRR010000005.1"/>
</dbReference>
<dbReference type="EMBL" id="JABWRS010000008">
    <property type="protein sequence ID" value="MBC3476555.1"/>
    <property type="molecule type" value="Genomic_DNA"/>
</dbReference>
<comment type="caution">
    <text evidence="1">The sequence shown here is derived from an EMBL/GenBank/DDBJ whole genome shotgun (WGS) entry which is preliminary data.</text>
</comment>
<protein>
    <recommendedName>
        <fullName evidence="3">Restriction endonuclease</fullName>
    </recommendedName>
</protein>
<reference evidence="1 2" key="1">
    <citation type="journal article" date="2020" name="Microorganisms">
        <title>Reliable Identification of Environmental Pseudomonas Isolates Using the rpoD Gene.</title>
        <authorList>
            <consortium name="The Broad Institute Genome Sequencing Platform"/>
            <person name="Girard L."/>
            <person name="Lood C."/>
            <person name="Rokni-Zadeh H."/>
            <person name="van Noort V."/>
            <person name="Lavigne R."/>
            <person name="De Mot R."/>
        </authorList>
    </citation>
    <scope>NUCLEOTIDE SEQUENCE [LARGE SCALE GENOMIC DNA]</scope>
    <source>
        <strain evidence="1 2">RW7P2</strain>
    </source>
</reference>
<sequence length="327" mass="37272">MSRNYWGYRIDKRNIEFFRKKLDQGRLHQGWGKIPEQDLTNPNLSGGAKRNLPIYNKVKKGDILLVPRLPNHHEVAIVEATEDFNLGYTYLPDPALKDYGHSFPVRRLKQFTRKNTNVSGKIRAALGSRSRFWNLNSCADEIEALIAIDDEAMRSSQSFIDRFSEAVQDSFADSFDEHKFTTLLYQKVVRGFSSAEWEFALIEGLKRLFPSPCKVARRGGREEIHHGTDISITIPGLADYSYLIAIQVKDYVGEVSEAPLIQINKADTYWGNDPKIRLIDKVLIVTKAHAEQNRHLIDNQDGITVLFGHDVQNLLLKIGKAYKGLQS</sequence>
<evidence type="ECO:0000313" key="2">
    <source>
        <dbReference type="Proteomes" id="UP000628086"/>
    </source>
</evidence>
<gene>
    <name evidence="1" type="ORF">HU747_13205</name>
</gene>
<evidence type="ECO:0008006" key="3">
    <source>
        <dbReference type="Google" id="ProtNLM"/>
    </source>
</evidence>
<accession>A0ABR6V8B5</accession>
<dbReference type="Proteomes" id="UP000628086">
    <property type="component" value="Unassembled WGS sequence"/>
</dbReference>
<evidence type="ECO:0000313" key="1">
    <source>
        <dbReference type="EMBL" id="MBC3476555.1"/>
    </source>
</evidence>
<name>A0ABR6V8B5_9PSED</name>